<sequence>MKRSISKESSYIRWHSGIFTWCHLISLFLLSFTYVSWGGTAIKKGIITFLIWIMSFFSFLSEYKQQTMAEYSTSEIFEIWQKVGDSVENDMEKMNFSTEKEKLSKKNELCCKYLKKEGFENGQRITINSKMIGQSIYSDGTCRIALYDGQTSNSQWDNISVQTNNLKTVLIELNTDVKVECTVMSDDNLLFTEAKVITPDMKQYDFHENIEEIWNNYKKIQGQFVLYGWVDSVTDLTAYEAEIDIAYENASEEDRQLYLCMKYSSHMISITNDTGNSMICFIDTIWNTEVTPGDKIILIKVRAHV</sequence>
<name>A0A7G9G608_9FIRM</name>
<keyword evidence="1" id="KW-0472">Membrane</keyword>
<feature type="transmembrane region" description="Helical" evidence="1">
    <location>
        <begin position="12"/>
        <end position="35"/>
    </location>
</feature>
<dbReference type="Proteomes" id="UP000515823">
    <property type="component" value="Chromosome"/>
</dbReference>
<dbReference type="KEGG" id="qdo:H9Q78_03555"/>
<evidence type="ECO:0000256" key="1">
    <source>
        <dbReference type="SAM" id="Phobius"/>
    </source>
</evidence>
<reference evidence="2 3" key="1">
    <citation type="submission" date="2020-08" db="EMBL/GenBank/DDBJ databases">
        <authorList>
            <person name="Liu C."/>
            <person name="Sun Q."/>
        </authorList>
    </citation>
    <scope>NUCLEOTIDE SEQUENCE [LARGE SCALE GENOMIC DNA]</scope>
    <source>
        <strain evidence="2 3">NSJ-38</strain>
    </source>
</reference>
<evidence type="ECO:0000313" key="2">
    <source>
        <dbReference type="EMBL" id="QNM06240.1"/>
    </source>
</evidence>
<organism evidence="2 3">
    <name type="scientific">Qiania dongpingensis</name>
    <dbReference type="NCBI Taxonomy" id="2763669"/>
    <lineage>
        <taxon>Bacteria</taxon>
        <taxon>Bacillati</taxon>
        <taxon>Bacillota</taxon>
        <taxon>Clostridia</taxon>
        <taxon>Lachnospirales</taxon>
        <taxon>Lachnospiraceae</taxon>
        <taxon>Qiania</taxon>
    </lineage>
</organism>
<proteinExistence type="predicted"/>
<feature type="transmembrane region" description="Helical" evidence="1">
    <location>
        <begin position="41"/>
        <end position="60"/>
    </location>
</feature>
<dbReference type="AlphaFoldDB" id="A0A7G9G608"/>
<dbReference type="EMBL" id="CP060634">
    <property type="protein sequence ID" value="QNM06240.1"/>
    <property type="molecule type" value="Genomic_DNA"/>
</dbReference>
<gene>
    <name evidence="2" type="ORF">H9Q78_03555</name>
</gene>
<keyword evidence="1" id="KW-1133">Transmembrane helix</keyword>
<dbReference type="RefSeq" id="WP_249303637.1">
    <property type="nucleotide sequence ID" value="NZ_CP060634.1"/>
</dbReference>
<keyword evidence="3" id="KW-1185">Reference proteome</keyword>
<accession>A0A7G9G608</accession>
<protein>
    <submittedName>
        <fullName evidence="2">Uncharacterized protein</fullName>
    </submittedName>
</protein>
<keyword evidence="1" id="KW-0812">Transmembrane</keyword>
<evidence type="ECO:0000313" key="3">
    <source>
        <dbReference type="Proteomes" id="UP000515823"/>
    </source>
</evidence>